<evidence type="ECO:0000313" key="1">
    <source>
        <dbReference type="EMBL" id="CAF1063962.1"/>
    </source>
</evidence>
<dbReference type="AlphaFoldDB" id="A0A814LI93"/>
<proteinExistence type="predicted"/>
<dbReference type="Proteomes" id="UP000663829">
    <property type="component" value="Unassembled WGS sequence"/>
</dbReference>
<dbReference type="EMBL" id="CAJOBC010004539">
    <property type="protein sequence ID" value="CAF3831962.1"/>
    <property type="molecule type" value="Genomic_DNA"/>
</dbReference>
<comment type="caution">
    <text evidence="1">The sequence shown here is derived from an EMBL/GenBank/DDBJ whole genome shotgun (WGS) entry which is preliminary data.</text>
</comment>
<dbReference type="Proteomes" id="UP000681722">
    <property type="component" value="Unassembled WGS sequence"/>
</dbReference>
<accession>A0A814LI93</accession>
<sequence length="130" mass="15429">MAMNRYKHPVAPGESVTDSKITDYRYMIMNTSLIVMFLMIELNADEQCIESSDYKRKNDFKTNNNQHRYRQAYSVSQAMYKKTIAEDSLNLQREQKNRFKEREIEGALKGWKEMLPEEFKQTAINEQICV</sequence>
<protein>
    <submittedName>
        <fullName evidence="1">Uncharacterized protein</fullName>
    </submittedName>
</protein>
<reference evidence="1" key="1">
    <citation type="submission" date="2021-02" db="EMBL/GenBank/DDBJ databases">
        <authorList>
            <person name="Nowell W R."/>
        </authorList>
    </citation>
    <scope>NUCLEOTIDE SEQUENCE</scope>
</reference>
<name>A0A814LI93_9BILA</name>
<evidence type="ECO:0000313" key="3">
    <source>
        <dbReference type="Proteomes" id="UP000663829"/>
    </source>
</evidence>
<gene>
    <name evidence="1" type="ORF">GPM918_LOCUS16928</name>
    <name evidence="2" type="ORF">SRO942_LOCUS16927</name>
</gene>
<keyword evidence="3" id="KW-1185">Reference proteome</keyword>
<dbReference type="EMBL" id="CAJNOQ010004539">
    <property type="protein sequence ID" value="CAF1063962.1"/>
    <property type="molecule type" value="Genomic_DNA"/>
</dbReference>
<evidence type="ECO:0000313" key="2">
    <source>
        <dbReference type="EMBL" id="CAF3831962.1"/>
    </source>
</evidence>
<organism evidence="1 3">
    <name type="scientific">Didymodactylos carnosus</name>
    <dbReference type="NCBI Taxonomy" id="1234261"/>
    <lineage>
        <taxon>Eukaryota</taxon>
        <taxon>Metazoa</taxon>
        <taxon>Spiralia</taxon>
        <taxon>Gnathifera</taxon>
        <taxon>Rotifera</taxon>
        <taxon>Eurotatoria</taxon>
        <taxon>Bdelloidea</taxon>
        <taxon>Philodinida</taxon>
        <taxon>Philodinidae</taxon>
        <taxon>Didymodactylos</taxon>
    </lineage>
</organism>